<keyword evidence="16" id="KW-0812">Transmembrane</keyword>
<dbReference type="InterPro" id="IPR004358">
    <property type="entry name" value="Sig_transdc_His_kin-like_C"/>
</dbReference>
<dbReference type="Pfam" id="PF07730">
    <property type="entry name" value="HisKA_3"/>
    <property type="match status" value="1"/>
</dbReference>
<protein>
    <recommendedName>
        <fullName evidence="5">Oxygen sensor histidine kinase NreB</fullName>
        <ecNumber evidence="4">2.7.13.3</ecNumber>
    </recommendedName>
    <alternativeName>
        <fullName evidence="15">Nitrogen regulation protein B</fullName>
    </alternativeName>
</protein>
<evidence type="ECO:0000313" key="18">
    <source>
        <dbReference type="EMBL" id="TWJ14625.1"/>
    </source>
</evidence>
<dbReference type="GO" id="GO:0051539">
    <property type="term" value="F:4 iron, 4 sulfur cluster binding"/>
    <property type="evidence" value="ECO:0007669"/>
    <property type="project" value="UniProtKB-KW"/>
</dbReference>
<dbReference type="RefSeq" id="WP_147131956.1">
    <property type="nucleotide sequence ID" value="NZ_BAABIJ010000001.1"/>
</dbReference>
<feature type="domain" description="Histidine kinase" evidence="17">
    <location>
        <begin position="319"/>
        <end position="409"/>
    </location>
</feature>
<evidence type="ECO:0000256" key="2">
    <source>
        <dbReference type="ARBA" id="ARBA00001966"/>
    </source>
</evidence>
<gene>
    <name evidence="18" type="ORF">LX16_0310</name>
</gene>
<evidence type="ECO:0000256" key="4">
    <source>
        <dbReference type="ARBA" id="ARBA00012438"/>
    </source>
</evidence>
<dbReference type="InterPro" id="IPR050482">
    <property type="entry name" value="Sensor_HK_TwoCompSys"/>
</dbReference>
<dbReference type="EMBL" id="VLLL01000005">
    <property type="protein sequence ID" value="TWJ14625.1"/>
    <property type="molecule type" value="Genomic_DNA"/>
</dbReference>
<dbReference type="GO" id="GO:0005737">
    <property type="term" value="C:cytoplasm"/>
    <property type="evidence" value="ECO:0007669"/>
    <property type="project" value="UniProtKB-SubCell"/>
</dbReference>
<evidence type="ECO:0000256" key="16">
    <source>
        <dbReference type="SAM" id="Phobius"/>
    </source>
</evidence>
<keyword evidence="16" id="KW-0472">Membrane</keyword>
<comment type="caution">
    <text evidence="18">The sequence shown here is derived from an EMBL/GenBank/DDBJ whole genome shotgun (WGS) entry which is preliminary data.</text>
</comment>
<evidence type="ECO:0000256" key="8">
    <source>
        <dbReference type="ARBA" id="ARBA00022679"/>
    </source>
</evidence>
<evidence type="ECO:0000256" key="15">
    <source>
        <dbReference type="ARBA" id="ARBA00030800"/>
    </source>
</evidence>
<comment type="cofactor">
    <cofactor evidence="2">
        <name>[4Fe-4S] cluster</name>
        <dbReference type="ChEBI" id="CHEBI:49883"/>
    </cofactor>
</comment>
<evidence type="ECO:0000256" key="10">
    <source>
        <dbReference type="ARBA" id="ARBA00022777"/>
    </source>
</evidence>
<dbReference type="Pfam" id="PF02518">
    <property type="entry name" value="HATPase_c"/>
    <property type="match status" value="1"/>
</dbReference>
<dbReference type="InterPro" id="IPR036890">
    <property type="entry name" value="HATPase_C_sf"/>
</dbReference>
<evidence type="ECO:0000313" key="19">
    <source>
        <dbReference type="Proteomes" id="UP000321617"/>
    </source>
</evidence>
<evidence type="ECO:0000256" key="14">
    <source>
        <dbReference type="ARBA" id="ARBA00024827"/>
    </source>
</evidence>
<feature type="transmembrane region" description="Helical" evidence="16">
    <location>
        <begin position="80"/>
        <end position="109"/>
    </location>
</feature>
<name>A0A562V9T9_9ACTN</name>
<dbReference type="PANTHER" id="PTHR24421:SF62">
    <property type="entry name" value="SENSORY TRANSDUCTION HISTIDINE KINASE"/>
    <property type="match status" value="1"/>
</dbReference>
<dbReference type="SMART" id="SM00387">
    <property type="entry name" value="HATPase_c"/>
    <property type="match status" value="1"/>
</dbReference>
<dbReference type="GO" id="GO:0046872">
    <property type="term" value="F:metal ion binding"/>
    <property type="evidence" value="ECO:0007669"/>
    <property type="project" value="UniProtKB-KW"/>
</dbReference>
<keyword evidence="13" id="KW-0411">Iron-sulfur</keyword>
<dbReference type="OrthoDB" id="144293at2"/>
<sequence length="414" mass="44914">MSVAPSPPDHARLYERYDRYLAVLPYVLLGLSLVLSQVVDDPAPQRRWQAVALSVVAAIWVFVTFTLPRRRGTASANRMTLYFAGLVVLWLFMMPIHGVFFVFVITGFFHAHLLERGVVTLAGVTVTSLIVNQGIVSGPDPTGTDITVYVVVVLVQAGAIGGGMVVAQRVEYMDRERLRTMRELEAALAENAGLHRQLLTQAREAGALDERQRMAREIHDTVAQGLTGIIAQLQAADNLADDPQARRRHLDTAAELARSSLTEARRSVQAIGPPVLEETRLPEAVRDVATRWSNVTNTAVVVTVTGDDRPMHPEIEVTLLRTVQEGLANVGKHARAGRVGITLTYMEDVVTLDIRDDGVGFTPGAAPREDGGYGLTAMRQRITRLAGELSVESEPGAGTAISANLPAIPQVTTP</sequence>
<dbReference type="InterPro" id="IPR017205">
    <property type="entry name" value="Sig_transdc_His_kinase_ChrS"/>
</dbReference>
<accession>A0A562V9T9</accession>
<dbReference type="Gene3D" id="3.30.565.10">
    <property type="entry name" value="Histidine kinase-like ATPase, C-terminal domain"/>
    <property type="match status" value="1"/>
</dbReference>
<feature type="transmembrane region" description="Helical" evidence="16">
    <location>
        <begin position="20"/>
        <end position="39"/>
    </location>
</feature>
<dbReference type="CDD" id="cd16917">
    <property type="entry name" value="HATPase_UhpB-NarQ-NarX-like"/>
    <property type="match status" value="1"/>
</dbReference>
<dbReference type="Proteomes" id="UP000321617">
    <property type="component" value="Unassembled WGS sequence"/>
</dbReference>
<keyword evidence="8" id="KW-0808">Transferase</keyword>
<proteinExistence type="predicted"/>
<keyword evidence="16" id="KW-1133">Transmembrane helix</keyword>
<keyword evidence="12" id="KW-0902">Two-component regulatory system</keyword>
<dbReference type="PANTHER" id="PTHR24421">
    <property type="entry name" value="NITRATE/NITRITE SENSOR PROTEIN NARX-RELATED"/>
    <property type="match status" value="1"/>
</dbReference>
<dbReference type="SUPFAM" id="SSF55874">
    <property type="entry name" value="ATPase domain of HSP90 chaperone/DNA topoisomerase II/histidine kinase"/>
    <property type="match status" value="1"/>
</dbReference>
<comment type="catalytic activity">
    <reaction evidence="1">
        <text>ATP + protein L-histidine = ADP + protein N-phospho-L-histidine.</text>
        <dbReference type="EC" id="2.7.13.3"/>
    </reaction>
</comment>
<dbReference type="InterPro" id="IPR011712">
    <property type="entry name" value="Sig_transdc_His_kin_sub3_dim/P"/>
</dbReference>
<dbReference type="GO" id="GO:0000155">
    <property type="term" value="F:phosphorelay sensor kinase activity"/>
    <property type="evidence" value="ECO:0007669"/>
    <property type="project" value="InterPro"/>
</dbReference>
<keyword evidence="6" id="KW-0004">4Fe-4S</keyword>
<keyword evidence="11" id="KW-0408">Iron</keyword>
<dbReference type="GO" id="GO:0046983">
    <property type="term" value="F:protein dimerization activity"/>
    <property type="evidence" value="ECO:0007669"/>
    <property type="project" value="InterPro"/>
</dbReference>
<organism evidence="18 19">
    <name type="scientific">Stackebrandtia albiflava</name>
    <dbReference type="NCBI Taxonomy" id="406432"/>
    <lineage>
        <taxon>Bacteria</taxon>
        <taxon>Bacillati</taxon>
        <taxon>Actinomycetota</taxon>
        <taxon>Actinomycetes</taxon>
        <taxon>Glycomycetales</taxon>
        <taxon>Glycomycetaceae</taxon>
        <taxon>Stackebrandtia</taxon>
    </lineage>
</organism>
<dbReference type="PRINTS" id="PR00344">
    <property type="entry name" value="BCTRLSENSOR"/>
</dbReference>
<evidence type="ECO:0000259" key="17">
    <source>
        <dbReference type="PROSITE" id="PS50109"/>
    </source>
</evidence>
<reference evidence="18 19" key="1">
    <citation type="journal article" date="2013" name="Stand. Genomic Sci.">
        <title>Genomic Encyclopedia of Type Strains, Phase I: The one thousand microbial genomes (KMG-I) project.</title>
        <authorList>
            <person name="Kyrpides N.C."/>
            <person name="Woyke T."/>
            <person name="Eisen J.A."/>
            <person name="Garrity G."/>
            <person name="Lilburn T.G."/>
            <person name="Beck B.J."/>
            <person name="Whitman W.B."/>
            <person name="Hugenholtz P."/>
            <person name="Klenk H.P."/>
        </authorList>
    </citation>
    <scope>NUCLEOTIDE SEQUENCE [LARGE SCALE GENOMIC DNA]</scope>
    <source>
        <strain evidence="18 19">DSM 45044</strain>
    </source>
</reference>
<evidence type="ECO:0000256" key="13">
    <source>
        <dbReference type="ARBA" id="ARBA00023014"/>
    </source>
</evidence>
<evidence type="ECO:0000256" key="12">
    <source>
        <dbReference type="ARBA" id="ARBA00023012"/>
    </source>
</evidence>
<evidence type="ECO:0000256" key="9">
    <source>
        <dbReference type="ARBA" id="ARBA00022723"/>
    </source>
</evidence>
<keyword evidence="19" id="KW-1185">Reference proteome</keyword>
<dbReference type="PIRSF" id="PIRSF037434">
    <property type="entry name" value="STHK_ChrS"/>
    <property type="match status" value="1"/>
</dbReference>
<dbReference type="PROSITE" id="PS50109">
    <property type="entry name" value="HIS_KIN"/>
    <property type="match status" value="1"/>
</dbReference>
<feature type="transmembrane region" description="Helical" evidence="16">
    <location>
        <begin position="51"/>
        <end position="68"/>
    </location>
</feature>
<evidence type="ECO:0000256" key="11">
    <source>
        <dbReference type="ARBA" id="ARBA00023004"/>
    </source>
</evidence>
<keyword evidence="7" id="KW-0963">Cytoplasm</keyword>
<dbReference type="AlphaFoldDB" id="A0A562V9T9"/>
<dbReference type="Gene3D" id="1.20.5.1930">
    <property type="match status" value="1"/>
</dbReference>
<evidence type="ECO:0000256" key="1">
    <source>
        <dbReference type="ARBA" id="ARBA00000085"/>
    </source>
</evidence>
<comment type="function">
    <text evidence="14">Member of the two-component regulatory system NreB/NreC involved in the control of dissimilatory nitrate/nitrite reduction in response to oxygen. NreB functions as a direct oxygen sensor histidine kinase which is autophosphorylated, in the absence of oxygen, probably at the conserved histidine residue, and transfers its phosphate group probably to a conserved aspartate residue of NreC. NreB/NreC activates the expression of the nitrate (narGHJI) and nitrite (nir) reductase operons, as well as the putative nitrate transporter gene narT.</text>
</comment>
<dbReference type="InterPro" id="IPR005467">
    <property type="entry name" value="His_kinase_dom"/>
</dbReference>
<feature type="transmembrane region" description="Helical" evidence="16">
    <location>
        <begin position="146"/>
        <end position="167"/>
    </location>
</feature>
<evidence type="ECO:0000256" key="3">
    <source>
        <dbReference type="ARBA" id="ARBA00004496"/>
    </source>
</evidence>
<evidence type="ECO:0000256" key="5">
    <source>
        <dbReference type="ARBA" id="ARBA00017322"/>
    </source>
</evidence>
<evidence type="ECO:0000256" key="7">
    <source>
        <dbReference type="ARBA" id="ARBA00022490"/>
    </source>
</evidence>
<keyword evidence="10 18" id="KW-0418">Kinase</keyword>
<comment type="subcellular location">
    <subcellularLocation>
        <location evidence="3">Cytoplasm</location>
    </subcellularLocation>
</comment>
<dbReference type="InterPro" id="IPR003594">
    <property type="entry name" value="HATPase_dom"/>
</dbReference>
<dbReference type="EC" id="2.7.13.3" evidence="4"/>
<evidence type="ECO:0000256" key="6">
    <source>
        <dbReference type="ARBA" id="ARBA00022485"/>
    </source>
</evidence>
<keyword evidence="9" id="KW-0479">Metal-binding</keyword>
<dbReference type="GO" id="GO:0016020">
    <property type="term" value="C:membrane"/>
    <property type="evidence" value="ECO:0007669"/>
    <property type="project" value="InterPro"/>
</dbReference>